<evidence type="ECO:0000256" key="4">
    <source>
        <dbReference type="ARBA" id="ARBA00022777"/>
    </source>
</evidence>
<evidence type="ECO:0000259" key="6">
    <source>
        <dbReference type="Pfam" id="PF00294"/>
    </source>
</evidence>
<evidence type="ECO:0000256" key="1">
    <source>
        <dbReference type="ARBA" id="ARBA00010688"/>
    </source>
</evidence>
<dbReference type="EMBL" id="CP138335">
    <property type="protein sequence ID" value="XBW08402.1"/>
    <property type="molecule type" value="Genomic_DNA"/>
</dbReference>
<dbReference type="InterPro" id="IPR011611">
    <property type="entry name" value="PfkB_dom"/>
</dbReference>
<keyword evidence="5" id="KW-0067">ATP-binding</keyword>
<evidence type="ECO:0000313" key="7">
    <source>
        <dbReference type="EMBL" id="XBW08402.1"/>
    </source>
</evidence>
<protein>
    <submittedName>
        <fullName evidence="7">Carbohydrate kinase</fullName>
        <ecNumber evidence="7">2.7.1.-</ecNumber>
    </submittedName>
</protein>
<evidence type="ECO:0000256" key="5">
    <source>
        <dbReference type="ARBA" id="ARBA00022840"/>
    </source>
</evidence>
<dbReference type="RefSeq" id="WP_350258601.1">
    <property type="nucleotide sequence ID" value="NZ_CP138335.1"/>
</dbReference>
<organism evidence="7">
    <name type="scientific">Scrofimicrobium appendicitidis</name>
    <dbReference type="NCBI Taxonomy" id="3079930"/>
    <lineage>
        <taxon>Bacteria</taxon>
        <taxon>Bacillati</taxon>
        <taxon>Actinomycetota</taxon>
        <taxon>Actinomycetes</taxon>
        <taxon>Actinomycetales</taxon>
        <taxon>Actinomycetaceae</taxon>
        <taxon>Scrofimicrobium</taxon>
    </lineage>
</organism>
<proteinExistence type="inferred from homology"/>
<keyword evidence="4 7" id="KW-0418">Kinase</keyword>
<dbReference type="GO" id="GO:0016301">
    <property type="term" value="F:kinase activity"/>
    <property type="evidence" value="ECO:0007669"/>
    <property type="project" value="UniProtKB-KW"/>
</dbReference>
<dbReference type="AlphaFoldDB" id="A0AAU7V995"/>
<keyword evidence="3" id="KW-0547">Nucleotide-binding</keyword>
<feature type="domain" description="Carbohydrate kinase PfkB" evidence="6">
    <location>
        <begin position="10"/>
        <end position="308"/>
    </location>
</feature>
<dbReference type="Gene3D" id="3.40.1190.20">
    <property type="match status" value="1"/>
</dbReference>
<dbReference type="PROSITE" id="PS00584">
    <property type="entry name" value="PFKB_KINASES_2"/>
    <property type="match status" value="1"/>
</dbReference>
<dbReference type="EC" id="2.7.1.-" evidence="7"/>
<keyword evidence="2 7" id="KW-0808">Transferase</keyword>
<dbReference type="InterPro" id="IPR050306">
    <property type="entry name" value="PfkB_Carbo_kinase"/>
</dbReference>
<dbReference type="InterPro" id="IPR029056">
    <property type="entry name" value="Ribokinase-like"/>
</dbReference>
<dbReference type="InterPro" id="IPR002173">
    <property type="entry name" value="Carboh/pur_kinase_PfkB_CS"/>
</dbReference>
<evidence type="ECO:0000256" key="3">
    <source>
        <dbReference type="ARBA" id="ARBA00022741"/>
    </source>
</evidence>
<name>A0AAU7V995_9ACTO</name>
<dbReference type="KEGG" id="sapp:SAC06_02270"/>
<evidence type="ECO:0000256" key="2">
    <source>
        <dbReference type="ARBA" id="ARBA00022679"/>
    </source>
</evidence>
<dbReference type="Pfam" id="PF00294">
    <property type="entry name" value="PfkB"/>
    <property type="match status" value="1"/>
</dbReference>
<accession>A0AAU7V995</accession>
<dbReference type="SUPFAM" id="SSF53613">
    <property type="entry name" value="Ribokinase-like"/>
    <property type="match status" value="1"/>
</dbReference>
<gene>
    <name evidence="7" type="ORF">SAC06_02270</name>
</gene>
<dbReference type="PANTHER" id="PTHR43085:SF1">
    <property type="entry name" value="PSEUDOURIDINE KINASE-RELATED"/>
    <property type="match status" value="1"/>
</dbReference>
<dbReference type="GO" id="GO:0005524">
    <property type="term" value="F:ATP binding"/>
    <property type="evidence" value="ECO:0007669"/>
    <property type="project" value="UniProtKB-KW"/>
</dbReference>
<comment type="similarity">
    <text evidence="1">Belongs to the carbohydrate kinase PfkB family.</text>
</comment>
<dbReference type="PANTHER" id="PTHR43085">
    <property type="entry name" value="HEXOKINASE FAMILY MEMBER"/>
    <property type="match status" value="1"/>
</dbReference>
<dbReference type="CDD" id="cd01167">
    <property type="entry name" value="bac_FRK"/>
    <property type="match status" value="1"/>
</dbReference>
<reference evidence="7" key="1">
    <citation type="submission" date="2023-11" db="EMBL/GenBank/DDBJ databases">
        <title>Scrofimicrobium hongkongense sp. nov., isolated from a patient with peritonitis.</title>
        <authorList>
            <person name="Lao H.Y."/>
            <person name="Wong A.Y.P."/>
            <person name="Ng T.L."/>
            <person name="Wong R.Y.L."/>
            <person name="Yau M.C.Y."/>
            <person name="Lam J.Y.W."/>
            <person name="Siu G.K.H."/>
        </authorList>
    </citation>
    <scope>NUCLEOTIDE SEQUENCE</scope>
    <source>
        <strain evidence="7">R131</strain>
    </source>
</reference>
<sequence length="315" mass="33392">MPEANPTKDRAVIIGESLVDLIKYEGTDQVPVGHPGGSPYNVALTLGRLGQSVNLVTALADDDHGLQVLRHLHESGVRLGAGSYALDRTSTALAQIDSSGSASYIFDFSWVLPAEVPIPPTAAFVHAGSISTATEPGAGIVLETLRRARNQALITYDPNVRPTLTPDRDQVRARVEEFAACADLIKVSDEDLAWLYPESSLDEVARAWFELSPAQLVVVTCGGDGPTAWLRSGGKVSSPPQPVNVVDTVGAGDSFMGGLIDALWRRGLTFRAGADRLDHLDEAAVKDLLDEAGAVAAITVSRAGANPPWLAELKR</sequence>